<dbReference type="InterPro" id="IPR036291">
    <property type="entry name" value="NAD(P)-bd_dom_sf"/>
</dbReference>
<dbReference type="InterPro" id="IPR002347">
    <property type="entry name" value="SDR_fam"/>
</dbReference>
<organism evidence="3 4">
    <name type="scientific">Hirsutella minnesotensis 3608</name>
    <dbReference type="NCBI Taxonomy" id="1043627"/>
    <lineage>
        <taxon>Eukaryota</taxon>
        <taxon>Fungi</taxon>
        <taxon>Dikarya</taxon>
        <taxon>Ascomycota</taxon>
        <taxon>Pezizomycotina</taxon>
        <taxon>Sordariomycetes</taxon>
        <taxon>Hypocreomycetidae</taxon>
        <taxon>Hypocreales</taxon>
        <taxon>Ophiocordycipitaceae</taxon>
        <taxon>Hirsutella</taxon>
    </lineage>
</organism>
<comment type="similarity">
    <text evidence="1">Belongs to the short-chain dehydrogenases/reductases (SDR) family.</text>
</comment>
<evidence type="ECO:0000256" key="1">
    <source>
        <dbReference type="ARBA" id="ARBA00006484"/>
    </source>
</evidence>
<dbReference type="OrthoDB" id="1274115at2759"/>
<dbReference type="Pfam" id="PF00106">
    <property type="entry name" value="adh_short"/>
    <property type="match status" value="1"/>
</dbReference>
<accession>A0A0F7ZUU2</accession>
<dbReference type="PRINTS" id="PR00081">
    <property type="entry name" value="GDHRDH"/>
</dbReference>
<gene>
    <name evidence="3" type="ORF">HIM_05154</name>
</gene>
<dbReference type="EMBL" id="KQ030517">
    <property type="protein sequence ID" value="KJZ75458.1"/>
    <property type="molecule type" value="Genomic_DNA"/>
</dbReference>
<reference evidence="3 4" key="1">
    <citation type="journal article" date="2014" name="Genome Biol. Evol.">
        <title>Comparative genomics and transcriptomics analyses reveal divergent lifestyle features of nematode endoparasitic fungus Hirsutella minnesotensis.</title>
        <authorList>
            <person name="Lai Y."/>
            <person name="Liu K."/>
            <person name="Zhang X."/>
            <person name="Zhang X."/>
            <person name="Li K."/>
            <person name="Wang N."/>
            <person name="Shu C."/>
            <person name="Wu Y."/>
            <person name="Wang C."/>
            <person name="Bushley K.E."/>
            <person name="Xiang M."/>
            <person name="Liu X."/>
        </authorList>
    </citation>
    <scope>NUCLEOTIDE SEQUENCE [LARGE SCALE GENOMIC DNA]</scope>
    <source>
        <strain evidence="3 4">3608</strain>
    </source>
</reference>
<dbReference type="SUPFAM" id="SSF51735">
    <property type="entry name" value="NAD(P)-binding Rossmann-fold domains"/>
    <property type="match status" value="1"/>
</dbReference>
<evidence type="ECO:0000313" key="3">
    <source>
        <dbReference type="EMBL" id="KJZ75458.1"/>
    </source>
</evidence>
<dbReference type="GO" id="GO:0016491">
    <property type="term" value="F:oxidoreductase activity"/>
    <property type="evidence" value="ECO:0007669"/>
    <property type="project" value="UniProtKB-KW"/>
</dbReference>
<sequence length="293" mass="31739">MSTTKPVWFVTAASSGFGREISLEALRRGHTVVATARTPDRIQDLVDAGAHALAFDVTSPIQKIESTARQVFEKHGRVDYLVNAAGFIIEGALEETTPEEVYDCFNTNVFGMMNTIQAFLPHIRSQAIGPRGIRATVVTFGSLGSWEGGASYSTYAMTKVCASSLAESLREELTPFKIRCTAIEPGYFRTGFLNPGRKVTAKARIDAYEDINTPSGQARKGLDATDGNQLGDVKKGCKIIVDVLTETGVGANKELPVRIVLGSDCEQTIRNKCTSTIKLLDEWKGVAQSSDHS</sequence>
<dbReference type="PANTHER" id="PTHR43976:SF16">
    <property type="entry name" value="SHORT-CHAIN DEHYDROGENASE_REDUCTASE FAMILY PROTEIN"/>
    <property type="match status" value="1"/>
</dbReference>
<protein>
    <submittedName>
        <fullName evidence="3">Uncharacterized protein</fullName>
    </submittedName>
</protein>
<evidence type="ECO:0000256" key="2">
    <source>
        <dbReference type="ARBA" id="ARBA00023002"/>
    </source>
</evidence>
<dbReference type="Proteomes" id="UP000054481">
    <property type="component" value="Unassembled WGS sequence"/>
</dbReference>
<dbReference type="InterPro" id="IPR051911">
    <property type="entry name" value="SDR_oxidoreductase"/>
</dbReference>
<proteinExistence type="inferred from homology"/>
<keyword evidence="2" id="KW-0560">Oxidoreductase</keyword>
<dbReference type="Gene3D" id="3.40.50.720">
    <property type="entry name" value="NAD(P)-binding Rossmann-like Domain"/>
    <property type="match status" value="1"/>
</dbReference>
<dbReference type="PANTHER" id="PTHR43976">
    <property type="entry name" value="SHORT CHAIN DEHYDROGENASE"/>
    <property type="match status" value="1"/>
</dbReference>
<dbReference type="AlphaFoldDB" id="A0A0F7ZUU2"/>
<evidence type="ECO:0000313" key="4">
    <source>
        <dbReference type="Proteomes" id="UP000054481"/>
    </source>
</evidence>
<name>A0A0F7ZUU2_9HYPO</name>
<keyword evidence="4" id="KW-1185">Reference proteome</keyword>